<dbReference type="Pfam" id="PF13561">
    <property type="entry name" value="adh_short_C2"/>
    <property type="match status" value="1"/>
</dbReference>
<evidence type="ECO:0000313" key="4">
    <source>
        <dbReference type="Proteomes" id="UP000061660"/>
    </source>
</evidence>
<dbReference type="PRINTS" id="PR00080">
    <property type="entry name" value="SDRFAMILY"/>
</dbReference>
<evidence type="ECO:0000313" key="3">
    <source>
        <dbReference type="EMBL" id="ALS23875.1"/>
    </source>
</evidence>
<protein>
    <submittedName>
        <fullName evidence="3">Short-chain dehydrogenase</fullName>
    </submittedName>
</protein>
<evidence type="ECO:0000256" key="1">
    <source>
        <dbReference type="ARBA" id="ARBA00006484"/>
    </source>
</evidence>
<dbReference type="Gene3D" id="3.40.50.720">
    <property type="entry name" value="NAD(P)-binding Rossmann-like Domain"/>
    <property type="match status" value="1"/>
</dbReference>
<gene>
    <name evidence="3" type="ORF">IJ22_35370</name>
</gene>
<organism evidence="3 4">
    <name type="scientific">Paenibacillus naphthalenovorans</name>
    <dbReference type="NCBI Taxonomy" id="162209"/>
    <lineage>
        <taxon>Bacteria</taxon>
        <taxon>Bacillati</taxon>
        <taxon>Bacillota</taxon>
        <taxon>Bacilli</taxon>
        <taxon>Bacillales</taxon>
        <taxon>Paenibacillaceae</taxon>
        <taxon>Paenibacillus</taxon>
    </lineage>
</organism>
<dbReference type="CDD" id="cd05233">
    <property type="entry name" value="SDR_c"/>
    <property type="match status" value="1"/>
</dbReference>
<dbReference type="PANTHER" id="PTHR24321">
    <property type="entry name" value="DEHYDROGENASES, SHORT CHAIN"/>
    <property type="match status" value="1"/>
</dbReference>
<dbReference type="STRING" id="162209.IJ22_35370"/>
<accession>A0A0U2VKJ5</accession>
<name>A0A0U2VKJ5_9BACL</name>
<dbReference type="InterPro" id="IPR020904">
    <property type="entry name" value="Sc_DH/Rdtase_CS"/>
</dbReference>
<dbReference type="EMBL" id="CP013652">
    <property type="protein sequence ID" value="ALS23875.1"/>
    <property type="molecule type" value="Genomic_DNA"/>
</dbReference>
<keyword evidence="2" id="KW-0560">Oxidoreductase</keyword>
<reference evidence="4" key="1">
    <citation type="submission" date="2015-12" db="EMBL/GenBank/DDBJ databases">
        <title>Complete genome sequences of two moderately thermophilic Paenibacillus species.</title>
        <authorList>
            <person name="Butler R.III."/>
            <person name="Wang J."/>
            <person name="Stark B.C."/>
            <person name="Pombert J.-F."/>
        </authorList>
    </citation>
    <scope>NUCLEOTIDE SEQUENCE [LARGE SCALE GENOMIC DNA]</scope>
    <source>
        <strain evidence="4">32O-Y</strain>
    </source>
</reference>
<dbReference type="InterPro" id="IPR002347">
    <property type="entry name" value="SDR_fam"/>
</dbReference>
<evidence type="ECO:0000256" key="2">
    <source>
        <dbReference type="ARBA" id="ARBA00023002"/>
    </source>
</evidence>
<dbReference type="GO" id="GO:0008206">
    <property type="term" value="P:bile acid metabolic process"/>
    <property type="evidence" value="ECO:0007669"/>
    <property type="project" value="UniProtKB-ARBA"/>
</dbReference>
<comment type="similarity">
    <text evidence="1">Belongs to the short-chain dehydrogenases/reductases (SDR) family.</text>
</comment>
<dbReference type="PROSITE" id="PS00061">
    <property type="entry name" value="ADH_SHORT"/>
    <property type="match status" value="1"/>
</dbReference>
<dbReference type="KEGG" id="pnp:IJ22_35370"/>
<dbReference type="NCBIfam" id="NF005559">
    <property type="entry name" value="PRK07231.1"/>
    <property type="match status" value="1"/>
</dbReference>
<dbReference type="Proteomes" id="UP000061660">
    <property type="component" value="Chromosome"/>
</dbReference>
<proteinExistence type="inferred from homology"/>
<reference evidence="3 4" key="2">
    <citation type="journal article" date="2016" name="Genome Announc.">
        <title>Complete Genome Sequences of Two Interactive Moderate Thermophiles, Paenibacillus napthalenovorans 32O-Y and Paenibacillus sp. 32O-W.</title>
        <authorList>
            <person name="Butler R.R.III."/>
            <person name="Wang J."/>
            <person name="Stark B.C."/>
            <person name="Pombert J.F."/>
        </authorList>
    </citation>
    <scope>NUCLEOTIDE SEQUENCE [LARGE SCALE GENOMIC DNA]</scope>
    <source>
        <strain evidence="3 4">32O-Y</strain>
    </source>
</reference>
<dbReference type="PATRIC" id="fig|162209.4.peg.3760"/>
<dbReference type="GO" id="GO:0016491">
    <property type="term" value="F:oxidoreductase activity"/>
    <property type="evidence" value="ECO:0007669"/>
    <property type="project" value="UniProtKB-KW"/>
</dbReference>
<dbReference type="PANTHER" id="PTHR24321:SF8">
    <property type="entry name" value="ESTRADIOL 17-BETA-DEHYDROGENASE 8-RELATED"/>
    <property type="match status" value="1"/>
</dbReference>
<sequence length="255" mass="26636">MTKRLANKVAFITGAAGGMGRAAAVVFAREGAKVAVIDLDAKEIEKTAGLVTEAGGEAIAIQCDVTDEEQVKQAIQKTIDTFGKLTTVYNNAGIAHKNFMIAVEEISAEEWDKIQNINTKGMFLVVKHSIPELLRANGGTIINKASTAALINSPGGPSYSASKGAIISFTRQVAASYAKKGIRVNAIAPGYVITPMTKAMEEVLPELDKVASEATPLGRGAQPEEIANIALFLASDESSFVTGSVIVADGGLTIV</sequence>
<keyword evidence="4" id="KW-1185">Reference proteome</keyword>
<dbReference type="PRINTS" id="PR00081">
    <property type="entry name" value="GDHRDH"/>
</dbReference>
<dbReference type="SUPFAM" id="SSF51735">
    <property type="entry name" value="NAD(P)-binding Rossmann-fold domains"/>
    <property type="match status" value="1"/>
</dbReference>
<dbReference type="FunFam" id="3.40.50.720:FF:000084">
    <property type="entry name" value="Short-chain dehydrogenase reductase"/>
    <property type="match status" value="1"/>
</dbReference>
<dbReference type="AlphaFoldDB" id="A0A0U2VKJ5"/>
<dbReference type="RefSeq" id="WP_062409698.1">
    <property type="nucleotide sequence ID" value="NZ_CP013652.1"/>
</dbReference>
<dbReference type="InterPro" id="IPR036291">
    <property type="entry name" value="NAD(P)-bd_dom_sf"/>
</dbReference>
<dbReference type="OrthoDB" id="306388at2"/>